<feature type="compositionally biased region" description="Low complexity" evidence="1">
    <location>
        <begin position="56"/>
        <end position="70"/>
    </location>
</feature>
<name>A0ABN9V4V0_9DINO</name>
<feature type="compositionally biased region" description="Basic and acidic residues" evidence="1">
    <location>
        <begin position="150"/>
        <end position="162"/>
    </location>
</feature>
<feature type="non-terminal residue" evidence="2">
    <location>
        <position position="1"/>
    </location>
</feature>
<sequence>AQAVLARAPARARRRSSAWGAREHQQKCPPEQVQGAPRLRGRPGMSRRASRGLLRPAAAAPSDAGAELEAPSTDSEPSSPAPKRADSARAGRSSGSPPPRAASAGSGESGATGPASSSTRASSSNSRSQRRWKMHHQQQRSTSSSSAEDLESRVEATGDRQP</sequence>
<gene>
    <name evidence="2" type="ORF">PCOR1329_LOCUS53922</name>
</gene>
<dbReference type="EMBL" id="CAUYUJ010016581">
    <property type="protein sequence ID" value="CAK0866830.1"/>
    <property type="molecule type" value="Genomic_DNA"/>
</dbReference>
<proteinExistence type="predicted"/>
<feature type="compositionally biased region" description="Low complexity" evidence="1">
    <location>
        <begin position="90"/>
        <end position="127"/>
    </location>
</feature>
<dbReference type="Proteomes" id="UP001189429">
    <property type="component" value="Unassembled WGS sequence"/>
</dbReference>
<reference evidence="2" key="1">
    <citation type="submission" date="2023-10" db="EMBL/GenBank/DDBJ databases">
        <authorList>
            <person name="Chen Y."/>
            <person name="Shah S."/>
            <person name="Dougan E. K."/>
            <person name="Thang M."/>
            <person name="Chan C."/>
        </authorList>
    </citation>
    <scope>NUCLEOTIDE SEQUENCE [LARGE SCALE GENOMIC DNA]</scope>
</reference>
<feature type="region of interest" description="Disordered" evidence="1">
    <location>
        <begin position="1"/>
        <end position="162"/>
    </location>
</feature>
<comment type="caution">
    <text evidence="2">The sequence shown here is derived from an EMBL/GenBank/DDBJ whole genome shotgun (WGS) entry which is preliminary data.</text>
</comment>
<keyword evidence="3" id="KW-1185">Reference proteome</keyword>
<feature type="compositionally biased region" description="Basic residues" evidence="1">
    <location>
        <begin position="128"/>
        <end position="138"/>
    </location>
</feature>
<organism evidence="2 3">
    <name type="scientific">Prorocentrum cordatum</name>
    <dbReference type="NCBI Taxonomy" id="2364126"/>
    <lineage>
        <taxon>Eukaryota</taxon>
        <taxon>Sar</taxon>
        <taxon>Alveolata</taxon>
        <taxon>Dinophyceae</taxon>
        <taxon>Prorocentrales</taxon>
        <taxon>Prorocentraceae</taxon>
        <taxon>Prorocentrum</taxon>
    </lineage>
</organism>
<evidence type="ECO:0000256" key="1">
    <source>
        <dbReference type="SAM" id="MobiDB-lite"/>
    </source>
</evidence>
<evidence type="ECO:0000313" key="3">
    <source>
        <dbReference type="Proteomes" id="UP001189429"/>
    </source>
</evidence>
<evidence type="ECO:0000313" key="2">
    <source>
        <dbReference type="EMBL" id="CAK0866830.1"/>
    </source>
</evidence>
<accession>A0ABN9V4V0</accession>
<protein>
    <submittedName>
        <fullName evidence="2">Uncharacterized protein</fullName>
    </submittedName>
</protein>